<evidence type="ECO:0000313" key="2">
    <source>
        <dbReference type="Proteomes" id="UP001304671"/>
    </source>
</evidence>
<keyword evidence="2" id="KW-1185">Reference proteome</keyword>
<reference evidence="1 2" key="1">
    <citation type="submission" date="2023-12" db="EMBL/GenBank/DDBJ databases">
        <title>Novel species of the genus Arcicella isolated from rivers.</title>
        <authorList>
            <person name="Lu H."/>
        </authorList>
    </citation>
    <scope>NUCLEOTIDE SEQUENCE [LARGE SCALE GENOMIC DNA]</scope>
    <source>
        <strain evidence="1 2">LMG 21963</strain>
    </source>
</reference>
<sequence>MNPSEQSLISFFLPEGILEYFELTKVEKEHKELQIYLEEKNTVPSGYQKEDLESKGFFPEVSIQDFPIRGQKVALRIKRRRWTVKKTGNIISRDWDLVIKGARMTTEFGLFLKGIFG</sequence>
<dbReference type="EMBL" id="JAYFUL010000043">
    <property type="protein sequence ID" value="MEA5260059.1"/>
    <property type="molecule type" value="Genomic_DNA"/>
</dbReference>
<comment type="caution">
    <text evidence="1">The sequence shown here is derived from an EMBL/GenBank/DDBJ whole genome shotgun (WGS) entry which is preliminary data.</text>
</comment>
<protein>
    <submittedName>
        <fullName evidence="1">Transposase</fullName>
    </submittedName>
</protein>
<dbReference type="RefSeq" id="WP_323252224.1">
    <property type="nucleotide sequence ID" value="NZ_JAYFUL010000043.1"/>
</dbReference>
<evidence type="ECO:0000313" key="1">
    <source>
        <dbReference type="EMBL" id="MEA5260059.1"/>
    </source>
</evidence>
<proteinExistence type="predicted"/>
<accession>A0ABU5QTS3</accession>
<organism evidence="1 2">
    <name type="scientific">Arcicella aquatica</name>
    <dbReference type="NCBI Taxonomy" id="217141"/>
    <lineage>
        <taxon>Bacteria</taxon>
        <taxon>Pseudomonadati</taxon>
        <taxon>Bacteroidota</taxon>
        <taxon>Cytophagia</taxon>
        <taxon>Cytophagales</taxon>
        <taxon>Flectobacillaceae</taxon>
        <taxon>Arcicella</taxon>
    </lineage>
</organism>
<dbReference type="Proteomes" id="UP001304671">
    <property type="component" value="Unassembled WGS sequence"/>
</dbReference>
<name>A0ABU5QTS3_9BACT</name>
<gene>
    <name evidence="1" type="ORF">VB264_19840</name>
</gene>